<organism evidence="2 3">
    <name type="scientific">Panacibacter microcysteis</name>
    <dbReference type="NCBI Taxonomy" id="2793269"/>
    <lineage>
        <taxon>Bacteria</taxon>
        <taxon>Pseudomonadati</taxon>
        <taxon>Bacteroidota</taxon>
        <taxon>Chitinophagia</taxon>
        <taxon>Chitinophagales</taxon>
        <taxon>Chitinophagaceae</taxon>
        <taxon>Panacibacter</taxon>
    </lineage>
</organism>
<proteinExistence type="predicted"/>
<evidence type="ECO:0000313" key="3">
    <source>
        <dbReference type="Proteomes" id="UP000628448"/>
    </source>
</evidence>
<evidence type="ECO:0000313" key="2">
    <source>
        <dbReference type="EMBL" id="MBG9374910.1"/>
    </source>
</evidence>
<sequence length="46" mass="4881">MHRIAALLPVALLLFLPNVQVSDTTGDATCTGAGIIIIKNYGKRIT</sequence>
<dbReference type="RefSeq" id="WP_196988995.1">
    <property type="nucleotide sequence ID" value="NZ_JADWYR010000001.1"/>
</dbReference>
<protein>
    <submittedName>
        <fullName evidence="2">Uncharacterized protein</fullName>
    </submittedName>
</protein>
<keyword evidence="1" id="KW-0732">Signal</keyword>
<dbReference type="AlphaFoldDB" id="A0A931DZY8"/>
<feature type="signal peptide" evidence="1">
    <location>
        <begin position="1"/>
        <end position="21"/>
    </location>
</feature>
<evidence type="ECO:0000256" key="1">
    <source>
        <dbReference type="SAM" id="SignalP"/>
    </source>
</evidence>
<accession>A0A931DZY8</accession>
<dbReference type="EMBL" id="JADWYR010000001">
    <property type="protein sequence ID" value="MBG9374910.1"/>
    <property type="molecule type" value="Genomic_DNA"/>
</dbReference>
<comment type="caution">
    <text evidence="2">The sequence shown here is derived from an EMBL/GenBank/DDBJ whole genome shotgun (WGS) entry which is preliminary data.</text>
</comment>
<keyword evidence="3" id="KW-1185">Reference proteome</keyword>
<reference evidence="2" key="1">
    <citation type="submission" date="2020-11" db="EMBL/GenBank/DDBJ databases">
        <title>Bacterial whole genome sequence for Panacibacter sp. DH6.</title>
        <authorList>
            <person name="Le V."/>
            <person name="Ko S."/>
            <person name="Ahn C.-Y."/>
            <person name="Oh H.-M."/>
        </authorList>
    </citation>
    <scope>NUCLEOTIDE SEQUENCE</scope>
    <source>
        <strain evidence="2">DH6</strain>
    </source>
</reference>
<dbReference type="Proteomes" id="UP000628448">
    <property type="component" value="Unassembled WGS sequence"/>
</dbReference>
<gene>
    <name evidence="2" type="ORF">I5907_01580</name>
</gene>
<name>A0A931DZY8_9BACT</name>
<feature type="chain" id="PRO_5037472685" evidence="1">
    <location>
        <begin position="22"/>
        <end position="46"/>
    </location>
</feature>